<keyword evidence="4" id="KW-1185">Reference proteome</keyword>
<dbReference type="InterPro" id="IPR009000">
    <property type="entry name" value="Transl_B-barrel_sf"/>
</dbReference>
<proteinExistence type="predicted"/>
<comment type="cofactor">
    <cofactor evidence="1">
        <name>Zn(2+)</name>
        <dbReference type="ChEBI" id="CHEBI:29105"/>
    </cofactor>
</comment>
<dbReference type="GO" id="GO:0004812">
    <property type="term" value="F:aminoacyl-tRNA ligase activity"/>
    <property type="evidence" value="ECO:0007669"/>
    <property type="project" value="InterPro"/>
</dbReference>
<protein>
    <recommendedName>
        <fullName evidence="2">Threonyl/alanyl tRNA synthetase SAD domain-containing protein</fullName>
    </recommendedName>
</protein>
<gene>
    <name evidence="3" type="ORF">QMQ05_00895</name>
</gene>
<dbReference type="SMART" id="SM00863">
    <property type="entry name" value="tRNA_SAD"/>
    <property type="match status" value="1"/>
</dbReference>
<dbReference type="RefSeq" id="WP_345472233.1">
    <property type="nucleotide sequence ID" value="NZ_CP125942.1"/>
</dbReference>
<dbReference type="GO" id="GO:0043039">
    <property type="term" value="P:tRNA aminoacylation"/>
    <property type="evidence" value="ECO:0007669"/>
    <property type="project" value="InterPro"/>
</dbReference>
<organism evidence="3 4">
    <name type="scientific">Glutamicibacter ectropisis</name>
    <dbReference type="NCBI Taxonomy" id="3046593"/>
    <lineage>
        <taxon>Bacteria</taxon>
        <taxon>Bacillati</taxon>
        <taxon>Actinomycetota</taxon>
        <taxon>Actinomycetes</taxon>
        <taxon>Micrococcales</taxon>
        <taxon>Micrococcaceae</taxon>
        <taxon>Glutamicibacter</taxon>
    </lineage>
</organism>
<dbReference type="Gene3D" id="2.40.30.130">
    <property type="match status" value="1"/>
</dbReference>
<name>A0AAU6WE33_9MICC</name>
<dbReference type="InterPro" id="IPR012947">
    <property type="entry name" value="tRNA_SAD"/>
</dbReference>
<evidence type="ECO:0000259" key="2">
    <source>
        <dbReference type="SMART" id="SM00863"/>
    </source>
</evidence>
<dbReference type="GO" id="GO:0005524">
    <property type="term" value="F:ATP binding"/>
    <property type="evidence" value="ECO:0007669"/>
    <property type="project" value="InterPro"/>
</dbReference>
<feature type="domain" description="Threonyl/alanyl tRNA synthetase SAD" evidence="2">
    <location>
        <begin position="179"/>
        <end position="221"/>
    </location>
</feature>
<dbReference type="InterPro" id="IPR018163">
    <property type="entry name" value="Thr/Ala-tRNA-synth_IIc_edit"/>
</dbReference>
<evidence type="ECO:0000313" key="4">
    <source>
        <dbReference type="Proteomes" id="UP001486888"/>
    </source>
</evidence>
<dbReference type="Proteomes" id="UP001486888">
    <property type="component" value="Chromosome"/>
</dbReference>
<dbReference type="PANTHER" id="PTHR43462">
    <property type="entry name" value="ALANYL-TRNA EDITING PROTEIN"/>
    <property type="match status" value="1"/>
</dbReference>
<evidence type="ECO:0000256" key="1">
    <source>
        <dbReference type="ARBA" id="ARBA00001947"/>
    </source>
</evidence>
<dbReference type="PANTHER" id="PTHR43462:SF2">
    <property type="entry name" value="THREONYL AND ALANYL TRNA SYNTHETASE SECOND ADDITIONAL DOMAIN-CONTAINING PROTEIN"/>
    <property type="match status" value="1"/>
</dbReference>
<dbReference type="SUPFAM" id="SSF55186">
    <property type="entry name" value="ThrRS/AlaRS common domain"/>
    <property type="match status" value="1"/>
</dbReference>
<dbReference type="InterPro" id="IPR051335">
    <property type="entry name" value="Alanyl-tRNA_Editing_Enzymes"/>
</dbReference>
<evidence type="ECO:0000313" key="3">
    <source>
        <dbReference type="EMBL" id="XAO46142.1"/>
    </source>
</evidence>
<dbReference type="SUPFAM" id="SSF50447">
    <property type="entry name" value="Translation proteins"/>
    <property type="match status" value="1"/>
</dbReference>
<reference evidence="3 4" key="1">
    <citation type="submission" date="2023-05" db="EMBL/GenBank/DDBJ databases">
        <title>Glutamicibacter sp. B1, complete genome.</title>
        <authorList>
            <person name="Long Y.H."/>
            <person name="Fang T."/>
            <person name="Li X.Y."/>
        </authorList>
    </citation>
    <scope>NUCLEOTIDE SEQUENCE [LARGE SCALE GENOMIC DNA]</scope>
    <source>
        <strain evidence="3 4">B1</strain>
    </source>
</reference>
<sequence>MIAQATEQFNLYLEDTYAFEAQASVIATGADDEGPWLAVSPNIFHPRGGGQPEDEGSVDDQPVKVQRLDNGLVILRGAAQQPVGAQVHTQIDRAVRLQHAALHTAGHILGFAGEARGWQHRGHSHFPGQARLDFDPQSIDLPLAEEEQRAAAKAWLQQRVDELVAQGGAISSVMDAQGVRTVSIAGINAEPCGGTHVSHVDQLTGFIIGEAKVKRGVYKVRYEAKHSD</sequence>
<dbReference type="Gene3D" id="3.30.980.10">
    <property type="entry name" value="Threonyl-trna Synthetase, Chain A, domain 2"/>
    <property type="match status" value="1"/>
</dbReference>
<dbReference type="AlphaFoldDB" id="A0AAU6WE33"/>
<accession>A0AAU6WE33</accession>
<dbReference type="KEGG" id="gey:QMQ05_00895"/>
<dbReference type="EMBL" id="CP125942">
    <property type="protein sequence ID" value="XAO46142.1"/>
    <property type="molecule type" value="Genomic_DNA"/>
</dbReference>